<sequence>MLSAKASWSFVSTSPAAASVHPIEEIDDMDLPFFHDNDFPSFHIKRLRNLRFRVAANRNNGNLRIPQEQGDASFDEKPPTRRDLHVEASKNATEEAEEIAETEALVVGLHEAPKPTSLVTTNLQEEMDMTAAASRESSAAKGETMVPFAHDPIISTSDETEASHAHAAKEEEEAIEVHTMPRSIKDAIRDVSLPDPQDLEEEESPNKHDEFLAHGKQGESAAADDNELLVGHYYTTQNGDIPDPSASDDRSSQGRDFVSSFATIHTRSDGDSSKLCEKSSVSDVVEVEEQVNFITTIRPGSPKPEVYLMMGVIWHGRSVM</sequence>
<organism evidence="2 3">
    <name type="scientific">Sphagnum jensenii</name>
    <dbReference type="NCBI Taxonomy" id="128206"/>
    <lineage>
        <taxon>Eukaryota</taxon>
        <taxon>Viridiplantae</taxon>
        <taxon>Streptophyta</taxon>
        <taxon>Embryophyta</taxon>
        <taxon>Bryophyta</taxon>
        <taxon>Sphagnophytina</taxon>
        <taxon>Sphagnopsida</taxon>
        <taxon>Sphagnales</taxon>
        <taxon>Sphagnaceae</taxon>
        <taxon>Sphagnum</taxon>
    </lineage>
</organism>
<accession>A0ABP0WL80</accession>
<dbReference type="Proteomes" id="UP001497444">
    <property type="component" value="Chromosome 18"/>
</dbReference>
<protein>
    <submittedName>
        <fullName evidence="2">Uncharacterized protein</fullName>
    </submittedName>
</protein>
<gene>
    <name evidence="2" type="ORF">CSSPJE1EN1_LOCUS11743</name>
</gene>
<evidence type="ECO:0000313" key="2">
    <source>
        <dbReference type="EMBL" id="CAK9266265.1"/>
    </source>
</evidence>
<evidence type="ECO:0000256" key="1">
    <source>
        <dbReference type="SAM" id="MobiDB-lite"/>
    </source>
</evidence>
<dbReference type="EMBL" id="OZ020113">
    <property type="protein sequence ID" value="CAK9266265.1"/>
    <property type="molecule type" value="Genomic_DNA"/>
</dbReference>
<keyword evidence="3" id="KW-1185">Reference proteome</keyword>
<feature type="region of interest" description="Disordered" evidence="1">
    <location>
        <begin position="158"/>
        <end position="190"/>
    </location>
</feature>
<reference evidence="2" key="1">
    <citation type="submission" date="2024-02" db="EMBL/GenBank/DDBJ databases">
        <authorList>
            <consortium name="ELIXIR-Norway"/>
            <consortium name="Elixir Norway"/>
        </authorList>
    </citation>
    <scope>NUCLEOTIDE SEQUENCE</scope>
</reference>
<evidence type="ECO:0000313" key="3">
    <source>
        <dbReference type="Proteomes" id="UP001497444"/>
    </source>
</evidence>
<feature type="region of interest" description="Disordered" evidence="1">
    <location>
        <begin position="235"/>
        <end position="254"/>
    </location>
</feature>
<name>A0ABP0WL80_9BRYO</name>
<proteinExistence type="predicted"/>